<dbReference type="PROSITE" id="PS51202">
    <property type="entry name" value="RCK_C"/>
    <property type="match status" value="1"/>
</dbReference>
<dbReference type="Gene3D" id="3.40.50.720">
    <property type="entry name" value="NAD(P)-binding Rossmann-like Domain"/>
    <property type="match status" value="1"/>
</dbReference>
<evidence type="ECO:0000259" key="4">
    <source>
        <dbReference type="PROSITE" id="PS51202"/>
    </source>
</evidence>
<accession>A0A367ZJ74</accession>
<dbReference type="EMBL" id="QOQW01000026">
    <property type="protein sequence ID" value="RCK78183.1"/>
    <property type="molecule type" value="Genomic_DNA"/>
</dbReference>
<dbReference type="SUPFAM" id="SSF116726">
    <property type="entry name" value="TrkA C-terminal domain-like"/>
    <property type="match status" value="1"/>
</dbReference>
<dbReference type="Pfam" id="PF02080">
    <property type="entry name" value="TrkA_C"/>
    <property type="match status" value="1"/>
</dbReference>
<dbReference type="SUPFAM" id="SSF51735">
    <property type="entry name" value="NAD(P)-binding Rossmann-fold domains"/>
    <property type="match status" value="1"/>
</dbReference>
<dbReference type="AlphaFoldDB" id="A0A367ZJ74"/>
<dbReference type="InterPro" id="IPR003148">
    <property type="entry name" value="RCK_N"/>
</dbReference>
<keyword evidence="5" id="KW-0407">Ion channel</keyword>
<gene>
    <name evidence="5" type="ORF">OZSIB_1699</name>
</gene>
<keyword evidence="2" id="KW-0812">Transmembrane</keyword>
<feature type="domain" description="RCK N-terminal" evidence="3">
    <location>
        <begin position="108"/>
        <end position="224"/>
    </location>
</feature>
<keyword evidence="2" id="KW-1133">Transmembrane helix</keyword>
<feature type="transmembrane region" description="Helical" evidence="2">
    <location>
        <begin position="63"/>
        <end position="87"/>
    </location>
</feature>
<evidence type="ECO:0000313" key="6">
    <source>
        <dbReference type="Proteomes" id="UP000252355"/>
    </source>
</evidence>
<dbReference type="Pfam" id="PF02254">
    <property type="entry name" value="TrkA_N"/>
    <property type="match status" value="1"/>
</dbReference>
<dbReference type="GO" id="GO:0006813">
    <property type="term" value="P:potassium ion transport"/>
    <property type="evidence" value="ECO:0007669"/>
    <property type="project" value="InterPro"/>
</dbReference>
<evidence type="ECO:0000256" key="1">
    <source>
        <dbReference type="ARBA" id="ARBA00004651"/>
    </source>
</evidence>
<dbReference type="GO" id="GO:0005886">
    <property type="term" value="C:plasma membrane"/>
    <property type="evidence" value="ECO:0007669"/>
    <property type="project" value="UniProtKB-SubCell"/>
</dbReference>
<dbReference type="InterPro" id="IPR036291">
    <property type="entry name" value="NAD(P)-bd_dom_sf"/>
</dbReference>
<evidence type="ECO:0000313" key="5">
    <source>
        <dbReference type="EMBL" id="RCK78183.1"/>
    </source>
</evidence>
<dbReference type="PROSITE" id="PS51201">
    <property type="entry name" value="RCK_N"/>
    <property type="match status" value="1"/>
</dbReference>
<protein>
    <submittedName>
        <fullName evidence="5">Potassium channel protein</fullName>
    </submittedName>
</protein>
<feature type="domain" description="RCK C-terminal" evidence="4">
    <location>
        <begin position="248"/>
        <end position="332"/>
    </location>
</feature>
<name>A0A367ZJ74_9BACT</name>
<dbReference type="PANTHER" id="PTHR43833:SF9">
    <property type="entry name" value="POTASSIUM CHANNEL PROTEIN YUGO-RELATED"/>
    <property type="match status" value="1"/>
</dbReference>
<keyword evidence="5" id="KW-0406">Ion transport</keyword>
<comment type="subcellular location">
    <subcellularLocation>
        <location evidence="1">Cell membrane</location>
        <topology evidence="1">Multi-pass membrane protein</topology>
    </subcellularLocation>
</comment>
<dbReference type="InterPro" id="IPR006037">
    <property type="entry name" value="RCK_C"/>
</dbReference>
<keyword evidence="5" id="KW-0813">Transport</keyword>
<reference evidence="5 6" key="1">
    <citation type="submission" date="2018-05" db="EMBL/GenBank/DDBJ databases">
        <title>A metagenomic window into the 2 km-deep terrestrial subsurface aquifer revealed taxonomically and functionally diverse microbial community comprising novel uncultured bacterial lineages.</title>
        <authorList>
            <person name="Kadnikov V.V."/>
            <person name="Mardanov A.V."/>
            <person name="Beletsky A.V."/>
            <person name="Banks D."/>
            <person name="Pimenov N.V."/>
            <person name="Frank Y.A."/>
            <person name="Karnachuk O.V."/>
            <person name="Ravin N.V."/>
        </authorList>
    </citation>
    <scope>NUCLEOTIDE SEQUENCE [LARGE SCALE GENOMIC DNA]</scope>
    <source>
        <strain evidence="5">BY5</strain>
    </source>
</reference>
<dbReference type="SUPFAM" id="SSF81324">
    <property type="entry name" value="Voltage-gated potassium channels"/>
    <property type="match status" value="1"/>
</dbReference>
<evidence type="ECO:0000256" key="2">
    <source>
        <dbReference type="SAM" id="Phobius"/>
    </source>
</evidence>
<dbReference type="InterPro" id="IPR013099">
    <property type="entry name" value="K_chnl_dom"/>
</dbReference>
<proteinExistence type="predicted"/>
<dbReference type="PANTHER" id="PTHR43833">
    <property type="entry name" value="POTASSIUM CHANNEL PROTEIN 2-RELATED-RELATED"/>
    <property type="match status" value="1"/>
</dbReference>
<sequence length="337" mass="36344">MQKRKLVSALIALVLLLSTGTLGYRIIEGPEWTLLDGLFMTVITLATVGFSETHPLSPQGRMFTIVLIFLGAGLMAYLVTTLAQFVVEGGLRDLLGRRRMRERIKSLHHHYIVCGAGDTGWVVADYLRRHQAPVVLVDIEPKTVQSLIDEGFIALEGDATADEILVEAGLERAAGLVAALPHDADNVFVALTAKGINPQVFVVSTATKIESVSKLKRAGVNYVVSPNITAANRMASVLMRPSVVDFLDATLAGDDSDLQMDEFRIQPGSALDNVALKDADLRRRSGAIIVSVKRQGKTVINPEPTHVFAGGDILVVMGNREQINKMGELATVAVARG</sequence>
<comment type="caution">
    <text evidence="5">The sequence shown here is derived from an EMBL/GenBank/DDBJ whole genome shotgun (WGS) entry which is preliminary data.</text>
</comment>
<feature type="transmembrane region" description="Helical" evidence="2">
    <location>
        <begin position="33"/>
        <end position="51"/>
    </location>
</feature>
<dbReference type="Proteomes" id="UP000252355">
    <property type="component" value="Unassembled WGS sequence"/>
</dbReference>
<dbReference type="Gene3D" id="1.10.287.70">
    <property type="match status" value="1"/>
</dbReference>
<dbReference type="InterPro" id="IPR050721">
    <property type="entry name" value="Trk_Ktr_HKT_K-transport"/>
</dbReference>
<dbReference type="Pfam" id="PF07885">
    <property type="entry name" value="Ion_trans_2"/>
    <property type="match status" value="1"/>
</dbReference>
<dbReference type="GO" id="GO:0008324">
    <property type="term" value="F:monoatomic cation transmembrane transporter activity"/>
    <property type="evidence" value="ECO:0007669"/>
    <property type="project" value="InterPro"/>
</dbReference>
<dbReference type="InterPro" id="IPR036721">
    <property type="entry name" value="RCK_C_sf"/>
</dbReference>
<organism evidence="5 6">
    <name type="scientific">Candidatus Ozemobacter sibiricus</name>
    <dbReference type="NCBI Taxonomy" id="2268124"/>
    <lineage>
        <taxon>Bacteria</taxon>
        <taxon>Candidatus Ozemobacteria</taxon>
        <taxon>Candidatus Ozemobacterales</taxon>
        <taxon>Candidatus Ozemobacteraceae</taxon>
        <taxon>Candidatus Ozemobacter</taxon>
    </lineage>
</organism>
<keyword evidence="2" id="KW-0472">Membrane</keyword>
<dbReference type="Gene3D" id="3.30.70.1450">
    <property type="entry name" value="Regulator of K+ conductance, C-terminal domain"/>
    <property type="match status" value="1"/>
</dbReference>
<evidence type="ECO:0000259" key="3">
    <source>
        <dbReference type="PROSITE" id="PS51201"/>
    </source>
</evidence>